<keyword evidence="1" id="KW-0812">Transmembrane</keyword>
<dbReference type="AlphaFoldDB" id="A0A165U4F7"/>
<keyword evidence="3" id="KW-1185">Reference proteome</keyword>
<gene>
    <name evidence="2" type="ORF">DAEQUDRAFT_190835</name>
</gene>
<keyword evidence="1" id="KW-1133">Transmembrane helix</keyword>
<feature type="transmembrane region" description="Helical" evidence="1">
    <location>
        <begin position="109"/>
        <end position="131"/>
    </location>
</feature>
<evidence type="ECO:0000256" key="1">
    <source>
        <dbReference type="SAM" id="Phobius"/>
    </source>
</evidence>
<keyword evidence="1" id="KW-0472">Membrane</keyword>
<feature type="transmembrane region" description="Helical" evidence="1">
    <location>
        <begin position="29"/>
        <end position="49"/>
    </location>
</feature>
<evidence type="ECO:0000313" key="3">
    <source>
        <dbReference type="Proteomes" id="UP000076727"/>
    </source>
</evidence>
<accession>A0A165U4F7</accession>
<name>A0A165U4F7_9APHY</name>
<feature type="transmembrane region" description="Helical" evidence="1">
    <location>
        <begin position="176"/>
        <end position="196"/>
    </location>
</feature>
<sequence>MPVSSLDGQVSIQDPRNPVLQEVTNHPDYRVIAAFFLGWVLISGAYCALNSKVIRELAGWGTRLCMGKRGKKYLNDIEAAADQETDGEKRDEDAAHAPTQQDVDTNASLFILNLCFVLAALASFCSLLNLGGQEGNSIACTVVIAWSSMASQSVRIVGLLILTWRLRHLGIKRLELYALWFGLLVVLGLVLAVNATGTGAVR</sequence>
<dbReference type="EMBL" id="KV429033">
    <property type="protein sequence ID" value="KZT74386.1"/>
    <property type="molecule type" value="Genomic_DNA"/>
</dbReference>
<organism evidence="2 3">
    <name type="scientific">Daedalea quercina L-15889</name>
    <dbReference type="NCBI Taxonomy" id="1314783"/>
    <lineage>
        <taxon>Eukaryota</taxon>
        <taxon>Fungi</taxon>
        <taxon>Dikarya</taxon>
        <taxon>Basidiomycota</taxon>
        <taxon>Agaricomycotina</taxon>
        <taxon>Agaricomycetes</taxon>
        <taxon>Polyporales</taxon>
        <taxon>Fomitopsis</taxon>
    </lineage>
</organism>
<dbReference type="Proteomes" id="UP000076727">
    <property type="component" value="Unassembled WGS sequence"/>
</dbReference>
<evidence type="ECO:0000313" key="2">
    <source>
        <dbReference type="EMBL" id="KZT74386.1"/>
    </source>
</evidence>
<dbReference type="STRING" id="1314783.A0A165U4F7"/>
<feature type="transmembrane region" description="Helical" evidence="1">
    <location>
        <begin position="143"/>
        <end position="164"/>
    </location>
</feature>
<reference evidence="2 3" key="1">
    <citation type="journal article" date="2016" name="Mol. Biol. Evol.">
        <title>Comparative Genomics of Early-Diverging Mushroom-Forming Fungi Provides Insights into the Origins of Lignocellulose Decay Capabilities.</title>
        <authorList>
            <person name="Nagy L.G."/>
            <person name="Riley R."/>
            <person name="Tritt A."/>
            <person name="Adam C."/>
            <person name="Daum C."/>
            <person name="Floudas D."/>
            <person name="Sun H."/>
            <person name="Yadav J.S."/>
            <person name="Pangilinan J."/>
            <person name="Larsson K.H."/>
            <person name="Matsuura K."/>
            <person name="Barry K."/>
            <person name="Labutti K."/>
            <person name="Kuo R."/>
            <person name="Ohm R.A."/>
            <person name="Bhattacharya S.S."/>
            <person name="Shirouzu T."/>
            <person name="Yoshinaga Y."/>
            <person name="Martin F.M."/>
            <person name="Grigoriev I.V."/>
            <person name="Hibbett D.S."/>
        </authorList>
    </citation>
    <scope>NUCLEOTIDE SEQUENCE [LARGE SCALE GENOMIC DNA]</scope>
    <source>
        <strain evidence="2 3">L-15889</strain>
    </source>
</reference>
<proteinExistence type="predicted"/>
<protein>
    <submittedName>
        <fullName evidence="2">Uncharacterized protein</fullName>
    </submittedName>
</protein>
<dbReference type="OrthoDB" id="3351491at2759"/>